<evidence type="ECO:0000313" key="3">
    <source>
        <dbReference type="EMBL" id="MBM1715141.1"/>
    </source>
</evidence>
<dbReference type="Proteomes" id="UP000732193">
    <property type="component" value="Unassembled WGS sequence"/>
</dbReference>
<sequence length="512" mass="53619">MTANSFVFKPHGKHLIAGEWIGGGAVFANAPATGHTDEFQIGTPAQVDAACAAAEDAFWSYGYTPRAERAKFLDTIADEIEARAEAITEIGSRESGLPTARLQGERGRTTGQLRLFADHIRKGDYLDRRVDSAQPDRAPAPRPEIRMMQRPIGPIAVFGASNFPLAFSTAGGDTAAALAAGCPVVVKGHSAHPGTGEIIAEAIHAAIKTCGVHPGVFSLIQGGKRDVGQALVQHPLIKAVGFTGSLGGGRALFDLCAQRPEPIPFFGELGSVNPMFVLDAAAKARGASIGEGWAGSLTMGAGQFCTNPGIAVVRKGADGDAFVAAAKGALEQAPEQVMLTDGIAQAYHDGKARFTGRNAVRCLLDSVSEGRAVRPDLFETDADTYLQDHALGEEVFGPLGLVVRVSSDDDMRALAKGFEGQLTATIHMDDEDAGEARALLPILERKAGRVLVNGFPTGVEVCDAMVHGGPYPASTNFGATSVGTLAIRRFLRPVSYQNVPTSVLPDDLGDVS</sequence>
<keyword evidence="1" id="KW-0560">Oxidoreductase</keyword>
<evidence type="ECO:0000256" key="1">
    <source>
        <dbReference type="ARBA" id="ARBA00023002"/>
    </source>
</evidence>
<dbReference type="EMBL" id="JAFBRM010000004">
    <property type="protein sequence ID" value="MBM1715141.1"/>
    <property type="molecule type" value="Genomic_DNA"/>
</dbReference>
<reference evidence="3 4" key="1">
    <citation type="submission" date="2021-01" db="EMBL/GenBank/DDBJ databases">
        <title>Diatom-associated Roseobacters Show Island Model of Population Structure.</title>
        <authorList>
            <person name="Qu L."/>
            <person name="Feng X."/>
            <person name="Chen Y."/>
            <person name="Li L."/>
            <person name="Wang X."/>
            <person name="Hu Z."/>
            <person name="Wang H."/>
            <person name="Luo H."/>
        </authorList>
    </citation>
    <scope>NUCLEOTIDE SEQUENCE [LARGE SCALE GENOMIC DNA]</scope>
    <source>
        <strain evidence="3 4">TR60-84</strain>
    </source>
</reference>
<accession>A0AAE3B828</accession>
<keyword evidence="4" id="KW-1185">Reference proteome</keyword>
<dbReference type="CDD" id="cd07129">
    <property type="entry name" value="ALDH_KGSADH"/>
    <property type="match status" value="1"/>
</dbReference>
<dbReference type="Pfam" id="PF00171">
    <property type="entry name" value="Aldedh"/>
    <property type="match status" value="1"/>
</dbReference>
<gene>
    <name evidence="3" type="ORF">JQV55_16350</name>
</gene>
<dbReference type="InterPro" id="IPR050740">
    <property type="entry name" value="Aldehyde_DH_Superfamily"/>
</dbReference>
<dbReference type="GO" id="GO:0016620">
    <property type="term" value="F:oxidoreductase activity, acting on the aldehyde or oxo group of donors, NAD or NADP as acceptor"/>
    <property type="evidence" value="ECO:0007669"/>
    <property type="project" value="InterPro"/>
</dbReference>
<evidence type="ECO:0000259" key="2">
    <source>
        <dbReference type="Pfam" id="PF00171"/>
    </source>
</evidence>
<dbReference type="AlphaFoldDB" id="A0AAE3B828"/>
<dbReference type="InterPro" id="IPR016162">
    <property type="entry name" value="Ald_DH_N"/>
</dbReference>
<dbReference type="PANTHER" id="PTHR43353">
    <property type="entry name" value="SUCCINATE-SEMIALDEHYDE DEHYDROGENASE, MITOCHONDRIAL"/>
    <property type="match status" value="1"/>
</dbReference>
<dbReference type="InterPro" id="IPR015590">
    <property type="entry name" value="Aldehyde_DH_dom"/>
</dbReference>
<organism evidence="3 4">
    <name type="scientific">Sulfitobacter geojensis</name>
    <dbReference type="NCBI Taxonomy" id="1342299"/>
    <lineage>
        <taxon>Bacteria</taxon>
        <taxon>Pseudomonadati</taxon>
        <taxon>Pseudomonadota</taxon>
        <taxon>Alphaproteobacteria</taxon>
        <taxon>Rhodobacterales</taxon>
        <taxon>Roseobacteraceae</taxon>
        <taxon>Sulfitobacter</taxon>
    </lineage>
</organism>
<dbReference type="Gene3D" id="3.40.605.10">
    <property type="entry name" value="Aldehyde Dehydrogenase, Chain A, domain 1"/>
    <property type="match status" value="2"/>
</dbReference>
<comment type="caution">
    <text evidence="3">The sequence shown here is derived from an EMBL/GenBank/DDBJ whole genome shotgun (WGS) entry which is preliminary data.</text>
</comment>
<dbReference type="InterPro" id="IPR044151">
    <property type="entry name" value="ALDH_KGSADH"/>
</dbReference>
<dbReference type="PANTHER" id="PTHR43353:SF3">
    <property type="entry name" value="ALDEHYDE DEHYDROGENASE-RELATED"/>
    <property type="match status" value="1"/>
</dbReference>
<name>A0AAE3B828_9RHOB</name>
<proteinExistence type="predicted"/>
<feature type="domain" description="Aldehyde dehydrogenase" evidence="2">
    <location>
        <begin position="36"/>
        <end position="469"/>
    </location>
</feature>
<protein>
    <submittedName>
        <fullName evidence="3">Aldehyde dehydrogenase (NADP(+))</fullName>
    </submittedName>
</protein>
<dbReference type="SUPFAM" id="SSF53720">
    <property type="entry name" value="ALDH-like"/>
    <property type="match status" value="1"/>
</dbReference>
<dbReference type="RefSeq" id="WP_203243015.1">
    <property type="nucleotide sequence ID" value="NZ_JAFBRH010000004.1"/>
</dbReference>
<evidence type="ECO:0000313" key="4">
    <source>
        <dbReference type="Proteomes" id="UP000732193"/>
    </source>
</evidence>
<dbReference type="InterPro" id="IPR016161">
    <property type="entry name" value="Ald_DH/histidinol_DH"/>
</dbReference>